<reference evidence="2 3" key="1">
    <citation type="submission" date="2018-08" db="EMBL/GenBank/DDBJ databases">
        <title>Whole genome sequence analysis of Dermacoccus abyssi bacteria isolated from Deep Mariana trench Micromonospora spp reveals genes involved in the environmental adaptation and production of secondary metabolites.</title>
        <authorList>
            <person name="Abdel-Mageed W.M."/>
            <person name="Lehri B."/>
            <person name="Nouioui I."/>
            <person name="Goodfellow I."/>
            <person name="Jaspars M."/>
            <person name="Karlyshev A."/>
        </authorList>
    </citation>
    <scope>NUCLEOTIDE SEQUENCE [LARGE SCALE GENOMIC DNA]</scope>
    <source>
        <strain evidence="2 3">MT1.1</strain>
    </source>
</reference>
<dbReference type="RefSeq" id="WP_118914227.1">
    <property type="nucleotide sequence ID" value="NZ_CBCRVH010000014.1"/>
</dbReference>
<dbReference type="Gene3D" id="3.20.20.220">
    <property type="match status" value="1"/>
</dbReference>
<dbReference type="Proteomes" id="UP000285376">
    <property type="component" value="Unassembled WGS sequence"/>
</dbReference>
<evidence type="ECO:0008006" key="4">
    <source>
        <dbReference type="Google" id="ProtNLM"/>
    </source>
</evidence>
<name>A0A417Z3I8_9MICO</name>
<evidence type="ECO:0000313" key="2">
    <source>
        <dbReference type="EMBL" id="RHW44721.1"/>
    </source>
</evidence>
<proteinExistence type="predicted"/>
<evidence type="ECO:0000256" key="1">
    <source>
        <dbReference type="ARBA" id="ARBA00023002"/>
    </source>
</evidence>
<dbReference type="EMBL" id="QWLM01000014">
    <property type="protein sequence ID" value="RHW44721.1"/>
    <property type="molecule type" value="Genomic_DNA"/>
</dbReference>
<dbReference type="SUPFAM" id="SSF51730">
    <property type="entry name" value="FAD-linked oxidoreductase"/>
    <property type="match status" value="1"/>
</dbReference>
<accession>A0A417Z3I8</accession>
<gene>
    <name evidence="2" type="ORF">D1832_11765</name>
</gene>
<organism evidence="2 3">
    <name type="scientific">Dermacoccus abyssi</name>
    <dbReference type="NCBI Taxonomy" id="322596"/>
    <lineage>
        <taxon>Bacteria</taxon>
        <taxon>Bacillati</taxon>
        <taxon>Actinomycetota</taxon>
        <taxon>Actinomycetes</taxon>
        <taxon>Micrococcales</taxon>
        <taxon>Dermacoccaceae</taxon>
        <taxon>Dermacoccus</taxon>
    </lineage>
</organism>
<dbReference type="InterPro" id="IPR029041">
    <property type="entry name" value="FAD-linked_oxidoreductase-like"/>
</dbReference>
<dbReference type="AlphaFoldDB" id="A0A417Z3I8"/>
<sequence length="304" mass="32028">MDPRSLTPRLPVATSRVLALTSRGPIARAASKVLVAGESVDDAIRVTGEVVVGGQRVSWMPLLTHAASPDDIITARQETIGALNWLAAAGTEAPDLTLDVATFGVLAPDVTPGILLNALREVGQAARNAGVSLTLTIPDAALIEAVHVLGHELRQDFPEVGIVLPTRLRRLPTEVSDLAHEGQRVRLATGRLDAAIGLTSARESGAAFVDITKQLLAGGAQVSFDTDDALLLDIVGSLVQRYGAEGAEVIAPLGTQSARQREIDTLATRLLVPYGPRWVEYVANLVAARPSLALSLPNPIRRKG</sequence>
<keyword evidence="1" id="KW-0560">Oxidoreductase</keyword>
<comment type="caution">
    <text evidence="2">The sequence shown here is derived from an EMBL/GenBank/DDBJ whole genome shotgun (WGS) entry which is preliminary data.</text>
</comment>
<dbReference type="GO" id="GO:0016491">
    <property type="term" value="F:oxidoreductase activity"/>
    <property type="evidence" value="ECO:0007669"/>
    <property type="project" value="UniProtKB-KW"/>
</dbReference>
<protein>
    <recommendedName>
        <fullName evidence="4">Proline dehydrogenase</fullName>
    </recommendedName>
</protein>
<evidence type="ECO:0000313" key="3">
    <source>
        <dbReference type="Proteomes" id="UP000285376"/>
    </source>
</evidence>